<dbReference type="Pfam" id="PF00583">
    <property type="entry name" value="Acetyltransf_1"/>
    <property type="match status" value="1"/>
</dbReference>
<evidence type="ECO:0000313" key="5">
    <source>
        <dbReference type="Proteomes" id="UP000286598"/>
    </source>
</evidence>
<dbReference type="PANTHER" id="PTHR43877">
    <property type="entry name" value="AMINOALKYLPHOSPHONATE N-ACETYLTRANSFERASE-RELATED-RELATED"/>
    <property type="match status" value="1"/>
</dbReference>
<name>A0A3R6FKP7_9BACT</name>
<keyword evidence="1 4" id="KW-0808">Transferase</keyword>
<comment type="caution">
    <text evidence="4">The sequence shown here is derived from an EMBL/GenBank/DDBJ whole genome shotgun (WGS) entry which is preliminary data.</text>
</comment>
<dbReference type="SUPFAM" id="SSF55729">
    <property type="entry name" value="Acyl-CoA N-acyltransferases (Nat)"/>
    <property type="match status" value="1"/>
</dbReference>
<dbReference type="InterPro" id="IPR050832">
    <property type="entry name" value="Bact_Acetyltransf"/>
</dbReference>
<keyword evidence="5" id="KW-1185">Reference proteome</keyword>
<dbReference type="OrthoDB" id="273614at2"/>
<evidence type="ECO:0000256" key="2">
    <source>
        <dbReference type="ARBA" id="ARBA00023315"/>
    </source>
</evidence>
<dbReference type="PROSITE" id="PS51186">
    <property type="entry name" value="GNAT"/>
    <property type="match status" value="1"/>
</dbReference>
<dbReference type="EMBL" id="QRNO01000026">
    <property type="protein sequence ID" value="RHK50817.1"/>
    <property type="molecule type" value="Genomic_DNA"/>
</dbReference>
<proteinExistence type="predicted"/>
<dbReference type="GO" id="GO:0016747">
    <property type="term" value="F:acyltransferase activity, transferring groups other than amino-acyl groups"/>
    <property type="evidence" value="ECO:0007669"/>
    <property type="project" value="InterPro"/>
</dbReference>
<dbReference type="InterPro" id="IPR000182">
    <property type="entry name" value="GNAT_dom"/>
</dbReference>
<keyword evidence="2" id="KW-0012">Acyltransferase</keyword>
<evidence type="ECO:0000256" key="1">
    <source>
        <dbReference type="ARBA" id="ARBA00022679"/>
    </source>
</evidence>
<dbReference type="AlphaFoldDB" id="A0A3R6FKP7"/>
<gene>
    <name evidence="4" type="ORF">DW060_06535</name>
</gene>
<reference evidence="4 5" key="1">
    <citation type="submission" date="2018-08" db="EMBL/GenBank/DDBJ databases">
        <title>A genome reference for cultivated species of the human gut microbiota.</title>
        <authorList>
            <person name="Zou Y."/>
            <person name="Xue W."/>
            <person name="Luo G."/>
        </authorList>
    </citation>
    <scope>NUCLEOTIDE SEQUENCE [LARGE SCALE GENOMIC DNA]</scope>
    <source>
        <strain evidence="4 5">AF42-9</strain>
    </source>
</reference>
<dbReference type="Proteomes" id="UP000286598">
    <property type="component" value="Unassembled WGS sequence"/>
</dbReference>
<feature type="domain" description="N-acetyltransferase" evidence="3">
    <location>
        <begin position="4"/>
        <end position="155"/>
    </location>
</feature>
<evidence type="ECO:0000259" key="3">
    <source>
        <dbReference type="PROSITE" id="PS51186"/>
    </source>
</evidence>
<accession>A0A3R6FKP7</accession>
<organism evidence="4 5">
    <name type="scientific">Leyella stercorea</name>
    <dbReference type="NCBI Taxonomy" id="363265"/>
    <lineage>
        <taxon>Bacteria</taxon>
        <taxon>Pseudomonadati</taxon>
        <taxon>Bacteroidota</taxon>
        <taxon>Bacteroidia</taxon>
        <taxon>Bacteroidales</taxon>
        <taxon>Prevotellaceae</taxon>
        <taxon>Leyella</taxon>
    </lineage>
</organism>
<dbReference type="InterPro" id="IPR016181">
    <property type="entry name" value="Acyl_CoA_acyltransferase"/>
</dbReference>
<dbReference type="CDD" id="cd04301">
    <property type="entry name" value="NAT_SF"/>
    <property type="match status" value="1"/>
</dbReference>
<sequence>MSQIDIFEATSCKPEYVAAVNRLLLQLCSSPCEMSAEQLQNLVNEPNSRLLLLTVDGEVMGMCTVGFYTSPTGRKAWIEDVVVDAQCRGLHLGERLVTSAVSFAEREGFNTLMLTSRPSRVAANRLYQKVGFERKETNVYLKVKSPSQPSPSGRA</sequence>
<dbReference type="Gene3D" id="3.40.630.30">
    <property type="match status" value="1"/>
</dbReference>
<evidence type="ECO:0000313" key="4">
    <source>
        <dbReference type="EMBL" id="RHK50817.1"/>
    </source>
</evidence>
<protein>
    <submittedName>
        <fullName evidence="4">GNAT family N-acetyltransferase</fullName>
    </submittedName>
</protein>